<dbReference type="SUPFAM" id="SSF50939">
    <property type="entry name" value="Sialidases"/>
    <property type="match status" value="1"/>
</dbReference>
<protein>
    <submittedName>
        <fullName evidence="3">Uncharacterized protein</fullName>
    </submittedName>
</protein>
<sequence>APPSAPAAPRTQADLPQVPPQAPAQPPAPPAMDPFPYAQQIPDAAPKAAEPFPFAQQIPETPKPAAPQPAAPEPFPYAQQIPDKQPSSDPFPYAQQIPDKQPNAPEPFPYAQEIPQGGLARGPQPPVADRTMTDHTVLDQPSGFPYAQRIPDAGTRVDEGVQPMAPPLIDEPWRSDAKSGKKGRSGKDKAAKAPGQSRSKKPLIIGVAGVVVLAAAGGGGFFLLRGGGHGGGGENVKAGDAVFPTGQLSAQDGRARRLTAVGTADATVVAVGAENDRGWFVVSTDGGRTFAPASVRDTDGDAAAPGEIPGLVAGSGHGWVAIGSRPGGGTVWTSSDGREWRRQAEPAGSQFGPKSHVKRLIATDSGFVAVGETSRRGDFRDTVPAVWTSSDGVRWEEHAGGGLGLPIRKGKVTLYDAAASGSALLVEGFHAVDAKHTGRKVWRSTNGGKSWAESVVPVPKGTRGLVIGGAPAGFVALREINDGGKAFAQAFTSKDGGSWTKAGSLQTSGYRMTTHLAGSDKGFAALVVRGHDLLISRSASGSAWQDGGTLAAPEGRAAAGFALSGEQPVVVGQDARGGPAPVLAAWDGSGAPLPGA</sequence>
<proteinExistence type="predicted"/>
<evidence type="ECO:0000256" key="2">
    <source>
        <dbReference type="SAM" id="Phobius"/>
    </source>
</evidence>
<organism evidence="3 4">
    <name type="scientific">Actinomadura harenae</name>
    <dbReference type="NCBI Taxonomy" id="2483351"/>
    <lineage>
        <taxon>Bacteria</taxon>
        <taxon>Bacillati</taxon>
        <taxon>Actinomycetota</taxon>
        <taxon>Actinomycetes</taxon>
        <taxon>Streptosporangiales</taxon>
        <taxon>Thermomonosporaceae</taxon>
        <taxon>Actinomadura</taxon>
    </lineage>
</organism>
<dbReference type="AlphaFoldDB" id="A0A3M2KUD8"/>
<keyword evidence="2" id="KW-0812">Transmembrane</keyword>
<gene>
    <name evidence="3" type="ORF">EBO15_43350</name>
</gene>
<dbReference type="RefSeq" id="WP_407643405.1">
    <property type="nucleotide sequence ID" value="NZ_RFFG01000257.1"/>
</dbReference>
<feature type="compositionally biased region" description="Pro residues" evidence="1">
    <location>
        <begin position="61"/>
        <end position="75"/>
    </location>
</feature>
<dbReference type="EMBL" id="RFFG01000257">
    <property type="protein sequence ID" value="RMI29069.1"/>
    <property type="molecule type" value="Genomic_DNA"/>
</dbReference>
<accession>A0A3M2KUD8</accession>
<feature type="non-terminal residue" evidence="3">
    <location>
        <position position="1"/>
    </location>
</feature>
<evidence type="ECO:0000313" key="4">
    <source>
        <dbReference type="Proteomes" id="UP000282674"/>
    </source>
</evidence>
<comment type="caution">
    <text evidence="3">The sequence shown here is derived from an EMBL/GenBank/DDBJ whole genome shotgun (WGS) entry which is preliminary data.</text>
</comment>
<evidence type="ECO:0000256" key="1">
    <source>
        <dbReference type="SAM" id="MobiDB-lite"/>
    </source>
</evidence>
<feature type="compositionally biased region" description="Pro residues" evidence="1">
    <location>
        <begin position="17"/>
        <end position="33"/>
    </location>
</feature>
<feature type="compositionally biased region" description="Low complexity" evidence="1">
    <location>
        <begin position="34"/>
        <end position="55"/>
    </location>
</feature>
<dbReference type="Proteomes" id="UP000282674">
    <property type="component" value="Unassembled WGS sequence"/>
</dbReference>
<feature type="non-terminal residue" evidence="3">
    <location>
        <position position="596"/>
    </location>
</feature>
<feature type="transmembrane region" description="Helical" evidence="2">
    <location>
        <begin position="203"/>
        <end position="224"/>
    </location>
</feature>
<keyword evidence="2" id="KW-0472">Membrane</keyword>
<reference evidence="3 4" key="1">
    <citation type="submission" date="2018-10" db="EMBL/GenBank/DDBJ databases">
        <title>Isolation from soil.</title>
        <authorList>
            <person name="Hu J."/>
        </authorList>
    </citation>
    <scope>NUCLEOTIDE SEQUENCE [LARGE SCALE GENOMIC DNA]</scope>
    <source>
        <strain evidence="3 4">NEAU-Ht49</strain>
    </source>
</reference>
<name>A0A3M2KUD8_9ACTN</name>
<feature type="compositionally biased region" description="Basic and acidic residues" evidence="1">
    <location>
        <begin position="171"/>
        <end position="191"/>
    </location>
</feature>
<evidence type="ECO:0000313" key="3">
    <source>
        <dbReference type="EMBL" id="RMI29069.1"/>
    </source>
</evidence>
<keyword evidence="4" id="KW-1185">Reference proteome</keyword>
<dbReference type="InterPro" id="IPR036278">
    <property type="entry name" value="Sialidase_sf"/>
</dbReference>
<feature type="region of interest" description="Disordered" evidence="1">
    <location>
        <begin position="1"/>
        <end position="198"/>
    </location>
</feature>
<keyword evidence="2" id="KW-1133">Transmembrane helix</keyword>
<dbReference type="Gene3D" id="2.130.10.10">
    <property type="entry name" value="YVTN repeat-like/Quinoprotein amine dehydrogenase"/>
    <property type="match status" value="1"/>
</dbReference>
<dbReference type="InterPro" id="IPR015943">
    <property type="entry name" value="WD40/YVTN_repeat-like_dom_sf"/>
</dbReference>